<dbReference type="Pfam" id="PF16561">
    <property type="entry name" value="AMPK1_CBM"/>
    <property type="match status" value="1"/>
</dbReference>
<dbReference type="InterPro" id="IPR032640">
    <property type="entry name" value="AMPK1_CBM"/>
</dbReference>
<dbReference type="InterPro" id="IPR014756">
    <property type="entry name" value="Ig_E-set"/>
</dbReference>
<protein>
    <submittedName>
        <fullName evidence="2">Isoamylase early set domain-containing protein</fullName>
    </submittedName>
</protein>
<dbReference type="Proteomes" id="UP001245285">
    <property type="component" value="Unassembled WGS sequence"/>
</dbReference>
<reference evidence="2 3" key="1">
    <citation type="submission" date="2023-09" db="EMBL/GenBank/DDBJ databases">
        <authorList>
            <person name="Rey-Velasco X."/>
        </authorList>
    </citation>
    <scope>NUCLEOTIDE SEQUENCE [LARGE SCALE GENOMIC DNA]</scope>
    <source>
        <strain evidence="2 3">F260</strain>
    </source>
</reference>
<organism evidence="2 3">
    <name type="scientific">Autumnicola lenta</name>
    <dbReference type="NCBI Taxonomy" id="3075593"/>
    <lineage>
        <taxon>Bacteria</taxon>
        <taxon>Pseudomonadati</taxon>
        <taxon>Bacteroidota</taxon>
        <taxon>Flavobacteriia</taxon>
        <taxon>Flavobacteriales</taxon>
        <taxon>Flavobacteriaceae</taxon>
        <taxon>Autumnicola</taxon>
    </lineage>
</organism>
<dbReference type="Gene3D" id="2.60.40.10">
    <property type="entry name" value="Immunoglobulins"/>
    <property type="match status" value="1"/>
</dbReference>
<dbReference type="CDD" id="cd07184">
    <property type="entry name" value="E_set_Isoamylase_like_N"/>
    <property type="match status" value="1"/>
</dbReference>
<evidence type="ECO:0000313" key="3">
    <source>
        <dbReference type="Proteomes" id="UP001245285"/>
    </source>
</evidence>
<keyword evidence="3" id="KW-1185">Reference proteome</keyword>
<name>A0ABU3CGI4_9FLAO</name>
<sequence length="96" mass="10936">MAIIKQYLKSKPECKVTFNVPAKEASSVAVSGDFNSWKKTELKKLKNGIFKGQLNLPIDKAYEFRYLVDGEWVNETEADRFNWSDFAAAENSVLEV</sequence>
<dbReference type="InterPro" id="IPR013783">
    <property type="entry name" value="Ig-like_fold"/>
</dbReference>
<feature type="domain" description="AMP-activated protein kinase glycogen-binding" evidence="1">
    <location>
        <begin position="23"/>
        <end position="79"/>
    </location>
</feature>
<evidence type="ECO:0000313" key="2">
    <source>
        <dbReference type="EMBL" id="MDT0645468.1"/>
    </source>
</evidence>
<dbReference type="EMBL" id="JAVRHO010000002">
    <property type="protein sequence ID" value="MDT0645468.1"/>
    <property type="molecule type" value="Genomic_DNA"/>
</dbReference>
<comment type="caution">
    <text evidence="2">The sequence shown here is derived from an EMBL/GenBank/DDBJ whole genome shotgun (WGS) entry which is preliminary data.</text>
</comment>
<dbReference type="RefSeq" id="WP_311493638.1">
    <property type="nucleotide sequence ID" value="NZ_JAVRHO010000002.1"/>
</dbReference>
<dbReference type="SUPFAM" id="SSF81296">
    <property type="entry name" value="E set domains"/>
    <property type="match status" value="1"/>
</dbReference>
<proteinExistence type="predicted"/>
<gene>
    <name evidence="2" type="ORF">RM545_02095</name>
</gene>
<evidence type="ECO:0000259" key="1">
    <source>
        <dbReference type="Pfam" id="PF16561"/>
    </source>
</evidence>
<accession>A0ABU3CGI4</accession>